<dbReference type="AlphaFoldDB" id="A0A6N2V3R7"/>
<dbReference type="CDD" id="cd05016">
    <property type="entry name" value="SIS_PGI_2"/>
    <property type="match status" value="1"/>
</dbReference>
<dbReference type="FunFam" id="3.40.50.10490:FF:000015">
    <property type="entry name" value="Glucose-6-phosphate isomerase"/>
    <property type="match status" value="1"/>
</dbReference>
<dbReference type="FunFam" id="3.40.50.10490:FF:000016">
    <property type="entry name" value="Glucose-6-phosphate isomerase"/>
    <property type="match status" value="1"/>
</dbReference>
<dbReference type="HAMAP" id="MF_00473">
    <property type="entry name" value="G6P_isomerase"/>
    <property type="match status" value="1"/>
</dbReference>
<comment type="function">
    <text evidence="8">Catalyzes the reversible isomerization of glucose-6-phosphate to fructose-6-phosphate.</text>
</comment>
<comment type="similarity">
    <text evidence="2 8 9">Belongs to the GPI family.</text>
</comment>
<feature type="active site" evidence="8">
    <location>
        <position position="421"/>
    </location>
</feature>
<dbReference type="CDD" id="cd05015">
    <property type="entry name" value="SIS_PGI_1"/>
    <property type="match status" value="1"/>
</dbReference>
<evidence type="ECO:0000256" key="7">
    <source>
        <dbReference type="ARBA" id="ARBA00029321"/>
    </source>
</evidence>
<evidence type="ECO:0000256" key="5">
    <source>
        <dbReference type="ARBA" id="ARBA00023152"/>
    </source>
</evidence>
<keyword evidence="3 8" id="KW-0312">Gluconeogenesis</keyword>
<dbReference type="UniPathway" id="UPA00138"/>
<evidence type="ECO:0000256" key="3">
    <source>
        <dbReference type="ARBA" id="ARBA00022432"/>
    </source>
</evidence>
<comment type="catalytic activity">
    <reaction evidence="7 8 9">
        <text>alpha-D-glucose 6-phosphate = beta-D-fructose 6-phosphate</text>
        <dbReference type="Rhea" id="RHEA:11816"/>
        <dbReference type="ChEBI" id="CHEBI:57634"/>
        <dbReference type="ChEBI" id="CHEBI:58225"/>
        <dbReference type="EC" id="5.3.1.9"/>
    </reaction>
</comment>
<dbReference type="PROSITE" id="PS00765">
    <property type="entry name" value="P_GLUCOSE_ISOMERASE_1"/>
    <property type="match status" value="1"/>
</dbReference>
<keyword evidence="6 8" id="KW-0413">Isomerase</keyword>
<evidence type="ECO:0000256" key="2">
    <source>
        <dbReference type="ARBA" id="ARBA00006604"/>
    </source>
</evidence>
<dbReference type="GO" id="GO:0097367">
    <property type="term" value="F:carbohydrate derivative binding"/>
    <property type="evidence" value="ECO:0007669"/>
    <property type="project" value="InterPro"/>
</dbReference>
<evidence type="ECO:0000256" key="8">
    <source>
        <dbReference type="HAMAP-Rule" id="MF_00473"/>
    </source>
</evidence>
<dbReference type="NCBIfam" id="NF010697">
    <property type="entry name" value="PRK14097.1"/>
    <property type="match status" value="1"/>
</dbReference>
<dbReference type="UniPathway" id="UPA00109">
    <property type="reaction ID" value="UER00181"/>
</dbReference>
<dbReference type="InterPro" id="IPR018189">
    <property type="entry name" value="Phosphoglucose_isomerase_CS"/>
</dbReference>
<comment type="pathway">
    <text evidence="8">Carbohydrate biosynthesis; gluconeogenesis.</text>
</comment>
<dbReference type="GO" id="GO:0005829">
    <property type="term" value="C:cytosol"/>
    <property type="evidence" value="ECO:0007669"/>
    <property type="project" value="TreeGrafter"/>
</dbReference>
<dbReference type="PROSITE" id="PS51463">
    <property type="entry name" value="P_GLUCOSE_ISOMERASE_3"/>
    <property type="match status" value="1"/>
</dbReference>
<dbReference type="SUPFAM" id="SSF53697">
    <property type="entry name" value="SIS domain"/>
    <property type="match status" value="1"/>
</dbReference>
<organism evidence="10">
    <name type="scientific">uncultured Anaerotruncus sp</name>
    <dbReference type="NCBI Taxonomy" id="905011"/>
    <lineage>
        <taxon>Bacteria</taxon>
        <taxon>Bacillati</taxon>
        <taxon>Bacillota</taxon>
        <taxon>Clostridia</taxon>
        <taxon>Eubacteriales</taxon>
        <taxon>Oscillospiraceae</taxon>
        <taxon>Anaerotruncus</taxon>
        <taxon>environmental samples</taxon>
    </lineage>
</organism>
<dbReference type="PROSITE" id="PS00174">
    <property type="entry name" value="P_GLUCOSE_ISOMERASE_2"/>
    <property type="match status" value="1"/>
</dbReference>
<dbReference type="GO" id="GO:0004347">
    <property type="term" value="F:glucose-6-phosphate isomerase activity"/>
    <property type="evidence" value="ECO:0007669"/>
    <property type="project" value="UniProtKB-UniRule"/>
</dbReference>
<dbReference type="GO" id="GO:0006094">
    <property type="term" value="P:gluconeogenesis"/>
    <property type="evidence" value="ECO:0007669"/>
    <property type="project" value="UniProtKB-UniRule"/>
</dbReference>
<dbReference type="InterPro" id="IPR001672">
    <property type="entry name" value="G6P_Isomerase"/>
</dbReference>
<feature type="active site" description="Proton donor" evidence="8">
    <location>
        <position position="286"/>
    </location>
</feature>
<proteinExistence type="inferred from homology"/>
<evidence type="ECO:0000313" key="10">
    <source>
        <dbReference type="EMBL" id="VYT25345.1"/>
    </source>
</evidence>
<comment type="caution">
    <text evidence="8">Lacks conserved residue(s) required for the propagation of feature annotation.</text>
</comment>
<protein>
    <recommendedName>
        <fullName evidence="8">Glucose-6-phosphate isomerase</fullName>
        <shortName evidence="8">GPI</shortName>
        <ecNumber evidence="8">5.3.1.9</ecNumber>
    </recommendedName>
    <alternativeName>
        <fullName evidence="8">Phosphoglucose isomerase</fullName>
        <shortName evidence="8">PGI</shortName>
    </alternativeName>
    <alternativeName>
        <fullName evidence="8">Phosphohexose isomerase</fullName>
        <shortName evidence="8">PHI</shortName>
    </alternativeName>
</protein>
<dbReference type="InterPro" id="IPR046348">
    <property type="entry name" value="SIS_dom_sf"/>
</dbReference>
<gene>
    <name evidence="8 10" type="primary">pgi</name>
    <name evidence="10" type="ORF">AULFYP135_02293</name>
</gene>
<evidence type="ECO:0000256" key="6">
    <source>
        <dbReference type="ARBA" id="ARBA00023235"/>
    </source>
</evidence>
<name>A0A6N2V3R7_9FIRM</name>
<dbReference type="GO" id="GO:0048029">
    <property type="term" value="F:monosaccharide binding"/>
    <property type="evidence" value="ECO:0007669"/>
    <property type="project" value="TreeGrafter"/>
</dbReference>
<dbReference type="EC" id="5.3.1.9" evidence="8"/>
<accession>A0A6N2V3R7</accession>
<dbReference type="PANTHER" id="PTHR11469">
    <property type="entry name" value="GLUCOSE-6-PHOSPHATE ISOMERASE"/>
    <property type="match status" value="1"/>
</dbReference>
<keyword evidence="4 8" id="KW-0963">Cytoplasm</keyword>
<sequence>MATKLKEQYLKGFLSPEDFDAIAAQAVAAHQTLCKRTGRGNDFLGWLDLPAEYDRDEFCRIQMAAQKIRRDSDLLVVIGIGGSYLGARAVIELLGSPLYNSLAKDSPQIYFAGNNMSSSQLCQLLSLCEGKRVSVNVISKSGTTTEPAIAFRVFREYLEHRYGKQEAQKRIYCTTDRSRGTLHDLAVREGYERFVIPDDVGGRYSVLTPVGLLPIAVSGGDIQALMDGAATAREELSAPDFGGNSCIRYAAIRNLFYRKGRKAEMLVSYDPSFSMMAEWYKQLFGESEGKEHKGLLPTAATFSTDLHSLGQFIQEGSPILFETIVDLGEPAEEFILPKEEENFDGLNFLAGWKLSEVNRKAMEGTALAHRSGGVPSVVLELPQVNAFETGYFIYFMEMACAVSGYLLGINPFDQPGVEAYKKNMFALLGKPGYEELRQQLEAQL</sequence>
<reference evidence="10" key="1">
    <citation type="submission" date="2019-11" db="EMBL/GenBank/DDBJ databases">
        <authorList>
            <person name="Feng L."/>
        </authorList>
    </citation>
    <scope>NUCLEOTIDE SEQUENCE</scope>
    <source>
        <strain evidence="10">AundefinedLFYP135</strain>
    </source>
</reference>
<dbReference type="InterPro" id="IPR035482">
    <property type="entry name" value="SIS_PGI_2"/>
</dbReference>
<evidence type="ECO:0000256" key="9">
    <source>
        <dbReference type="RuleBase" id="RU000612"/>
    </source>
</evidence>
<dbReference type="InterPro" id="IPR035476">
    <property type="entry name" value="SIS_PGI_1"/>
</dbReference>
<dbReference type="EMBL" id="CACRSL010000005">
    <property type="protein sequence ID" value="VYT25345.1"/>
    <property type="molecule type" value="Genomic_DNA"/>
</dbReference>
<evidence type="ECO:0000256" key="4">
    <source>
        <dbReference type="ARBA" id="ARBA00022490"/>
    </source>
</evidence>
<dbReference type="GO" id="GO:0051156">
    <property type="term" value="P:glucose 6-phosphate metabolic process"/>
    <property type="evidence" value="ECO:0007669"/>
    <property type="project" value="TreeGrafter"/>
</dbReference>
<dbReference type="Pfam" id="PF00342">
    <property type="entry name" value="PGI"/>
    <property type="match status" value="1"/>
</dbReference>
<evidence type="ECO:0000256" key="1">
    <source>
        <dbReference type="ARBA" id="ARBA00004926"/>
    </source>
</evidence>
<comment type="pathway">
    <text evidence="1 8 9">Carbohydrate degradation; glycolysis; D-glyceraldehyde 3-phosphate and glycerone phosphate from D-glucose: step 2/4.</text>
</comment>
<comment type="subcellular location">
    <subcellularLocation>
        <location evidence="8">Cytoplasm</location>
    </subcellularLocation>
</comment>
<dbReference type="PRINTS" id="PR00662">
    <property type="entry name" value="G6PISOMERASE"/>
</dbReference>
<dbReference type="GO" id="GO:0006096">
    <property type="term" value="P:glycolytic process"/>
    <property type="evidence" value="ECO:0007669"/>
    <property type="project" value="UniProtKB-UniRule"/>
</dbReference>
<dbReference type="PANTHER" id="PTHR11469:SF1">
    <property type="entry name" value="GLUCOSE-6-PHOSPHATE ISOMERASE"/>
    <property type="match status" value="1"/>
</dbReference>
<dbReference type="Gene3D" id="3.40.50.10490">
    <property type="entry name" value="Glucose-6-phosphate isomerase like protein, domain 1"/>
    <property type="match status" value="2"/>
</dbReference>
<keyword evidence="5 8" id="KW-0324">Glycolysis</keyword>